<keyword evidence="2" id="KW-1185">Reference proteome</keyword>
<evidence type="ECO:0000313" key="1">
    <source>
        <dbReference type="EMBL" id="WVZ26895.1"/>
    </source>
</evidence>
<organism evidence="1 2">
    <name type="scientific">Vigna mungo</name>
    <name type="common">Black gram</name>
    <name type="synonym">Phaseolus mungo</name>
    <dbReference type="NCBI Taxonomy" id="3915"/>
    <lineage>
        <taxon>Eukaryota</taxon>
        <taxon>Viridiplantae</taxon>
        <taxon>Streptophyta</taxon>
        <taxon>Embryophyta</taxon>
        <taxon>Tracheophyta</taxon>
        <taxon>Spermatophyta</taxon>
        <taxon>Magnoliopsida</taxon>
        <taxon>eudicotyledons</taxon>
        <taxon>Gunneridae</taxon>
        <taxon>Pentapetalae</taxon>
        <taxon>rosids</taxon>
        <taxon>fabids</taxon>
        <taxon>Fabales</taxon>
        <taxon>Fabaceae</taxon>
        <taxon>Papilionoideae</taxon>
        <taxon>50 kb inversion clade</taxon>
        <taxon>NPAAA clade</taxon>
        <taxon>indigoferoid/millettioid clade</taxon>
        <taxon>Phaseoleae</taxon>
        <taxon>Vigna</taxon>
    </lineage>
</organism>
<proteinExistence type="predicted"/>
<accession>A0AAQ3PE50</accession>
<dbReference type="AlphaFoldDB" id="A0AAQ3PE50"/>
<gene>
    <name evidence="1" type="ORF">V8G54_000072</name>
</gene>
<geneLocation type="mitochondrion" evidence="1"/>
<name>A0AAQ3PE50_VIGMU</name>
<evidence type="ECO:0000313" key="2">
    <source>
        <dbReference type="Proteomes" id="UP001374535"/>
    </source>
</evidence>
<dbReference type="Proteomes" id="UP001374535">
    <property type="component" value="Mitochondrion MT"/>
</dbReference>
<keyword evidence="1" id="KW-0496">Mitochondrion</keyword>
<reference evidence="1 2" key="1">
    <citation type="journal article" date="2023" name="Life. Sci Alliance">
        <title>Evolutionary insights into 3D genome organization and epigenetic landscape of Vigna mungo.</title>
        <authorList>
            <person name="Junaid A."/>
            <person name="Singh B."/>
            <person name="Bhatia S."/>
        </authorList>
    </citation>
    <scope>NUCLEOTIDE SEQUENCE [LARGE SCALE GENOMIC DNA]</scope>
    <source>
        <strain evidence="1">Urdbean</strain>
    </source>
</reference>
<dbReference type="EMBL" id="CP144701">
    <property type="protein sequence ID" value="WVZ26895.1"/>
    <property type="molecule type" value="Genomic_DNA"/>
</dbReference>
<sequence>MERSYYPESPLPYLPLAFFYFSRRQIVDLLTLTNRSSYLYCLSNPKILIHGGVLRVGSDPIPAVKLLPDPAHLPLQLECLSFIEEATRGIDKFEVVIPPVRSFSTFQAFLSQQEDARLHFKELTRLTLPRLSQGLVSRVELEPLLIHLPSFQRRTFPLSDCNCYGLQFIVLNQPFLAELYKALREKSKGDLLFILRSPSESSRLGEASYLPSISIGGNGNCIGGRGRRSAFYLGSALTEGRFPGTLRFPVTGRIGPVTFVTVGSRNQAFFLSEGLAVNALQANRAESLPSLSSIRVASLLSKAVKGELAAYLLYPRVLARRLVLRAPLLPSPVRSTVQNKAVWSIAKWSFIGDPADLRYMRFFLILRSMALPVITFTRHSRSSILSGGRGLVDKDGHVLVHEANRVAHGKEHVREKDQTSSLRTVSFLILWNTSSSTYVYRRTIHFMKNLRLLAAESLSPLVVGLFSFPRWHEERVHSTSSYCENQILGALSL</sequence>
<protein>
    <submittedName>
        <fullName evidence="1">Uncharacterized protein</fullName>
    </submittedName>
</protein>